<dbReference type="HOGENOM" id="CLU_3433196_0_0_1"/>
<gene>
    <name evidence="1" type="ORF">S40285_09474</name>
</gene>
<name>A0A084QXE1_STAC4</name>
<protein>
    <submittedName>
        <fullName evidence="1">Uncharacterized protein</fullName>
    </submittedName>
</protein>
<sequence>MLVSKKLGLNFLARRR</sequence>
<accession>A0A084QXE1</accession>
<dbReference type="InParanoid" id="A0A084QXE1"/>
<dbReference type="EMBL" id="KL659784">
    <property type="protein sequence ID" value="KFA68626.1"/>
    <property type="molecule type" value="Genomic_DNA"/>
</dbReference>
<proteinExistence type="predicted"/>
<keyword evidence="2" id="KW-1185">Reference proteome</keyword>
<organism evidence="1 2">
    <name type="scientific">Stachybotrys chlorohalonatus (strain IBT 40285)</name>
    <dbReference type="NCBI Taxonomy" id="1283841"/>
    <lineage>
        <taxon>Eukaryota</taxon>
        <taxon>Fungi</taxon>
        <taxon>Dikarya</taxon>
        <taxon>Ascomycota</taxon>
        <taxon>Pezizomycotina</taxon>
        <taxon>Sordariomycetes</taxon>
        <taxon>Hypocreomycetidae</taxon>
        <taxon>Hypocreales</taxon>
        <taxon>Stachybotryaceae</taxon>
        <taxon>Stachybotrys</taxon>
    </lineage>
</organism>
<dbReference type="Proteomes" id="UP000028524">
    <property type="component" value="Unassembled WGS sequence"/>
</dbReference>
<evidence type="ECO:0000313" key="1">
    <source>
        <dbReference type="EMBL" id="KFA68626.1"/>
    </source>
</evidence>
<dbReference type="AlphaFoldDB" id="A0A084QXE1"/>
<reference evidence="1 2" key="1">
    <citation type="journal article" date="2014" name="BMC Genomics">
        <title>Comparative genome sequencing reveals chemotype-specific gene clusters in the toxigenic black mold Stachybotrys.</title>
        <authorList>
            <person name="Semeiks J."/>
            <person name="Borek D."/>
            <person name="Otwinowski Z."/>
            <person name="Grishin N.V."/>
        </authorList>
    </citation>
    <scope>NUCLEOTIDE SEQUENCE [LARGE SCALE GENOMIC DNA]</scope>
    <source>
        <strain evidence="1 2">IBT 40285</strain>
    </source>
</reference>
<evidence type="ECO:0000313" key="2">
    <source>
        <dbReference type="Proteomes" id="UP000028524"/>
    </source>
</evidence>